<evidence type="ECO:0000256" key="1">
    <source>
        <dbReference type="SAM" id="MobiDB-lite"/>
    </source>
</evidence>
<feature type="non-terminal residue" evidence="2">
    <location>
        <position position="1"/>
    </location>
</feature>
<dbReference type="EMBL" id="JAGKQH010000010">
    <property type="protein sequence ID" value="KAG6590390.1"/>
    <property type="molecule type" value="Genomic_DNA"/>
</dbReference>
<keyword evidence="3" id="KW-1185">Reference proteome</keyword>
<accession>A0AAV6N4Z1</accession>
<sequence>MPLRLFPFSFTCKDLVVGAREFRQVLELSGNAGKPASRLHDTPKSPPTTLQTLRTSGKHQKEHQQQRKE</sequence>
<proteinExistence type="predicted"/>
<feature type="region of interest" description="Disordered" evidence="1">
    <location>
        <begin position="29"/>
        <end position="69"/>
    </location>
</feature>
<evidence type="ECO:0000313" key="2">
    <source>
        <dbReference type="EMBL" id="KAG6590390.1"/>
    </source>
</evidence>
<gene>
    <name evidence="2" type="ORF">SDJN03_15813</name>
</gene>
<comment type="caution">
    <text evidence="2">The sequence shown here is derived from an EMBL/GenBank/DDBJ whole genome shotgun (WGS) entry which is preliminary data.</text>
</comment>
<dbReference type="Proteomes" id="UP000685013">
    <property type="component" value="Chromosome 10"/>
</dbReference>
<evidence type="ECO:0000313" key="3">
    <source>
        <dbReference type="Proteomes" id="UP000685013"/>
    </source>
</evidence>
<dbReference type="AlphaFoldDB" id="A0AAV6N4Z1"/>
<reference evidence="2 3" key="1">
    <citation type="journal article" date="2021" name="Hortic Res">
        <title>The domestication of Cucurbita argyrosperma as revealed by the genome of its wild relative.</title>
        <authorList>
            <person name="Barrera-Redondo J."/>
            <person name="Sanchez-de la Vega G."/>
            <person name="Aguirre-Liguori J.A."/>
            <person name="Castellanos-Morales G."/>
            <person name="Gutierrez-Guerrero Y.T."/>
            <person name="Aguirre-Dugua X."/>
            <person name="Aguirre-Planter E."/>
            <person name="Tenaillon M.I."/>
            <person name="Lira-Saade R."/>
            <person name="Eguiarte L.E."/>
        </authorList>
    </citation>
    <scope>NUCLEOTIDE SEQUENCE [LARGE SCALE GENOMIC DNA]</scope>
    <source>
        <strain evidence="2">JBR-2021</strain>
    </source>
</reference>
<name>A0AAV6N4Z1_9ROSI</name>
<organism evidence="2 3">
    <name type="scientific">Cucurbita argyrosperma subsp. sororia</name>
    <dbReference type="NCBI Taxonomy" id="37648"/>
    <lineage>
        <taxon>Eukaryota</taxon>
        <taxon>Viridiplantae</taxon>
        <taxon>Streptophyta</taxon>
        <taxon>Embryophyta</taxon>
        <taxon>Tracheophyta</taxon>
        <taxon>Spermatophyta</taxon>
        <taxon>Magnoliopsida</taxon>
        <taxon>eudicotyledons</taxon>
        <taxon>Gunneridae</taxon>
        <taxon>Pentapetalae</taxon>
        <taxon>rosids</taxon>
        <taxon>fabids</taxon>
        <taxon>Cucurbitales</taxon>
        <taxon>Cucurbitaceae</taxon>
        <taxon>Cucurbiteae</taxon>
        <taxon>Cucurbita</taxon>
    </lineage>
</organism>
<protein>
    <submittedName>
        <fullName evidence="2">Uncharacterized protein</fullName>
    </submittedName>
</protein>